<accession>Q4T6E8</accession>
<proteinExistence type="predicted"/>
<dbReference type="KEGG" id="tng:GSTEN00006346G001"/>
<dbReference type="GO" id="GO:0044545">
    <property type="term" value="C:NSL complex"/>
    <property type="evidence" value="ECO:0007669"/>
    <property type="project" value="TreeGrafter"/>
</dbReference>
<dbReference type="PANTHER" id="PTHR22443">
    <property type="entry name" value="NON-SPECIFIC LETHAL 1, ISOFORM M"/>
    <property type="match status" value="1"/>
</dbReference>
<dbReference type="OrthoDB" id="6022640at2759"/>
<reference evidence="1" key="2">
    <citation type="submission" date="2004-02" db="EMBL/GenBank/DDBJ databases">
        <authorList>
            <consortium name="Genoscope"/>
            <consortium name="Whitehead Institute Centre for Genome Research"/>
        </authorList>
    </citation>
    <scope>NUCLEOTIDE SEQUENCE</scope>
</reference>
<gene>
    <name evidence="1" type="ORF">GSTENG00006346001</name>
</gene>
<dbReference type="EMBL" id="CAAE01008798">
    <property type="protein sequence ID" value="CAF91534.1"/>
    <property type="molecule type" value="Genomic_DNA"/>
</dbReference>
<protein>
    <submittedName>
        <fullName evidence="1">Chromosome undetermined SCAF8798, whole genome shotgun sequence</fullName>
    </submittedName>
</protein>
<feature type="non-terminal residue" evidence="1">
    <location>
        <position position="1"/>
    </location>
</feature>
<name>Q4T6E8_TETNG</name>
<evidence type="ECO:0000313" key="1">
    <source>
        <dbReference type="EMBL" id="CAF91534.1"/>
    </source>
</evidence>
<dbReference type="GO" id="GO:0035035">
    <property type="term" value="F:histone acetyltransferase binding"/>
    <property type="evidence" value="ECO:0007669"/>
    <property type="project" value="TreeGrafter"/>
</dbReference>
<dbReference type="InterPro" id="IPR026180">
    <property type="entry name" value="NSL1"/>
</dbReference>
<sequence>SGSSSERWWLEERAELGSRWSWLQVRLADLEQRTRHMEELHKHIRSTKSAQLSRFVNSLMPPLGFFPGRQRQSCKRQKVFPSGRTYGPFPPRSSSRRRLLSNRTRRAEMSCVCARTRPLVGFHKPRLFTLSASGPACPQVRPTHSPPFHILSV</sequence>
<reference evidence="1" key="1">
    <citation type="journal article" date="2004" name="Nature">
        <title>Genome duplication in the teleost fish Tetraodon nigroviridis reveals the early vertebrate proto-karyotype.</title>
        <authorList>
            <person name="Jaillon O."/>
            <person name="Aury J.-M."/>
            <person name="Brunet F."/>
            <person name="Petit J.-L."/>
            <person name="Stange-Thomann N."/>
            <person name="Mauceli E."/>
            <person name="Bouneau L."/>
            <person name="Fischer C."/>
            <person name="Ozouf-Costaz C."/>
            <person name="Bernot A."/>
            <person name="Nicaud S."/>
            <person name="Jaffe D."/>
            <person name="Fisher S."/>
            <person name="Lutfalla G."/>
            <person name="Dossat C."/>
            <person name="Segurens B."/>
            <person name="Dasilva C."/>
            <person name="Salanoubat M."/>
            <person name="Levy M."/>
            <person name="Boudet N."/>
            <person name="Castellano S."/>
            <person name="Anthouard V."/>
            <person name="Jubin C."/>
            <person name="Castelli V."/>
            <person name="Katinka M."/>
            <person name="Vacherie B."/>
            <person name="Biemont C."/>
            <person name="Skalli Z."/>
            <person name="Cattolico L."/>
            <person name="Poulain J."/>
            <person name="De Berardinis V."/>
            <person name="Cruaud C."/>
            <person name="Duprat S."/>
            <person name="Brottier P."/>
            <person name="Coutanceau J.-P."/>
            <person name="Gouzy J."/>
            <person name="Parra G."/>
            <person name="Lardier G."/>
            <person name="Chapple C."/>
            <person name="McKernan K.J."/>
            <person name="McEwan P."/>
            <person name="Bosak S."/>
            <person name="Kellis M."/>
            <person name="Volff J.-N."/>
            <person name="Guigo R."/>
            <person name="Zody M.C."/>
            <person name="Mesirov J."/>
            <person name="Lindblad-Toh K."/>
            <person name="Birren B."/>
            <person name="Nusbaum C."/>
            <person name="Kahn D."/>
            <person name="Robinson-Rechavi M."/>
            <person name="Laudet V."/>
            <person name="Schachter V."/>
            <person name="Quetier F."/>
            <person name="Saurin W."/>
            <person name="Scarpelli C."/>
            <person name="Wincker P."/>
            <person name="Lander E.S."/>
            <person name="Weissenbach J."/>
            <person name="Roest Crollius H."/>
        </authorList>
    </citation>
    <scope>NUCLEOTIDE SEQUENCE [LARGE SCALE GENOMIC DNA]</scope>
</reference>
<dbReference type="AlphaFoldDB" id="Q4T6E8"/>
<organism evidence="1">
    <name type="scientific">Tetraodon nigroviridis</name>
    <name type="common">Spotted green pufferfish</name>
    <name type="synonym">Chelonodon nigroviridis</name>
    <dbReference type="NCBI Taxonomy" id="99883"/>
    <lineage>
        <taxon>Eukaryota</taxon>
        <taxon>Metazoa</taxon>
        <taxon>Chordata</taxon>
        <taxon>Craniata</taxon>
        <taxon>Vertebrata</taxon>
        <taxon>Euteleostomi</taxon>
        <taxon>Actinopterygii</taxon>
        <taxon>Neopterygii</taxon>
        <taxon>Teleostei</taxon>
        <taxon>Neoteleostei</taxon>
        <taxon>Acanthomorphata</taxon>
        <taxon>Eupercaria</taxon>
        <taxon>Tetraodontiformes</taxon>
        <taxon>Tetradontoidea</taxon>
        <taxon>Tetraodontidae</taxon>
        <taxon>Tetraodon</taxon>
    </lineage>
</organism>
<dbReference type="PANTHER" id="PTHR22443:SF16">
    <property type="entry name" value="KAT8 REGULATORY NSL COMPLEX SUBUNIT 1-LIKE PROTEIN"/>
    <property type="match status" value="1"/>
</dbReference>